<dbReference type="EMBL" id="JAROKS010000006">
    <property type="protein sequence ID" value="KAK1802822.1"/>
    <property type="molecule type" value="Genomic_DNA"/>
</dbReference>
<evidence type="ECO:0000313" key="2">
    <source>
        <dbReference type="EMBL" id="KAK1802822.1"/>
    </source>
</evidence>
<protein>
    <submittedName>
        <fullName evidence="2">Uncharacterized protein</fullName>
    </submittedName>
</protein>
<reference evidence="2" key="1">
    <citation type="submission" date="2023-03" db="EMBL/GenBank/DDBJ databases">
        <title>Electrophorus voltai genome.</title>
        <authorList>
            <person name="Bian C."/>
        </authorList>
    </citation>
    <scope>NUCLEOTIDE SEQUENCE</scope>
    <source>
        <strain evidence="2">CB-2022</strain>
        <tissue evidence="2">Muscle</tissue>
    </source>
</reference>
<name>A0AAD8ZPD3_9TELE</name>
<feature type="region of interest" description="Disordered" evidence="1">
    <location>
        <begin position="18"/>
        <end position="38"/>
    </location>
</feature>
<evidence type="ECO:0000256" key="1">
    <source>
        <dbReference type="SAM" id="MobiDB-lite"/>
    </source>
</evidence>
<gene>
    <name evidence="2" type="ORF">P4O66_021357</name>
</gene>
<proteinExistence type="predicted"/>
<dbReference type="AlphaFoldDB" id="A0AAD8ZPD3"/>
<accession>A0AAD8ZPD3</accession>
<evidence type="ECO:0000313" key="3">
    <source>
        <dbReference type="Proteomes" id="UP001239994"/>
    </source>
</evidence>
<sequence>MQFRTVLDVKVVDVEKRRHPSKHYGRGPRDREAEKEGRKSLRAHTLALPNWHFRQSEPTSSLLSLGLACLPSGVAGSLGAWPMTKGLLTPVTGRSRLVSQLVRSEGGGGTAGKFITPAQLPDRKWRVPHVAPRQPRRGAAWRVSFPSMPVSSVRSKPRLDSQGAPAADGPPPFLLADPRPRRQLTLLGCSCLMQDSAHSGIALGAITLWSSGYGPWVCAAIAGNPYPGRGVGRRMSFVRTIPNEHELASHNPSISAPSSPLVRRANSDRRGYVADCLLQTRSSRDTRKSALLLRL</sequence>
<dbReference type="Proteomes" id="UP001239994">
    <property type="component" value="Unassembled WGS sequence"/>
</dbReference>
<organism evidence="2 3">
    <name type="scientific">Electrophorus voltai</name>
    <dbReference type="NCBI Taxonomy" id="2609070"/>
    <lineage>
        <taxon>Eukaryota</taxon>
        <taxon>Metazoa</taxon>
        <taxon>Chordata</taxon>
        <taxon>Craniata</taxon>
        <taxon>Vertebrata</taxon>
        <taxon>Euteleostomi</taxon>
        <taxon>Actinopterygii</taxon>
        <taxon>Neopterygii</taxon>
        <taxon>Teleostei</taxon>
        <taxon>Ostariophysi</taxon>
        <taxon>Gymnotiformes</taxon>
        <taxon>Gymnotoidei</taxon>
        <taxon>Gymnotidae</taxon>
        <taxon>Electrophorus</taxon>
    </lineage>
</organism>
<comment type="caution">
    <text evidence="2">The sequence shown here is derived from an EMBL/GenBank/DDBJ whole genome shotgun (WGS) entry which is preliminary data.</text>
</comment>
<keyword evidence="3" id="KW-1185">Reference proteome</keyword>
<feature type="region of interest" description="Disordered" evidence="1">
    <location>
        <begin position="149"/>
        <end position="175"/>
    </location>
</feature>
<feature type="compositionally biased region" description="Basic and acidic residues" evidence="1">
    <location>
        <begin position="27"/>
        <end position="38"/>
    </location>
</feature>